<evidence type="ECO:0000256" key="1">
    <source>
        <dbReference type="SAM" id="Phobius"/>
    </source>
</evidence>
<sequence>MKQNFLHILLLLAGIGQIFTAVVYPLVRYKVLLWFTDLKKLTPLNEAIAKIYGYYIQGINFCMGLLSVMLPSELLRPTSLSIAVVGFMAMYWIGRISFQLKDYSFKELSKNKHFKKGVWGMNLLISFFALTYSILFLNLLIQSI</sequence>
<name>A0A370Q7A3_9FLAO</name>
<reference evidence="2 3" key="1">
    <citation type="submission" date="2018-07" db="EMBL/GenBank/DDBJ databases">
        <title>Genomic Encyclopedia of Type Strains, Phase IV (KMG-IV): sequencing the most valuable type-strain genomes for metagenomic binning, comparative biology and taxonomic classification.</title>
        <authorList>
            <person name="Goeker M."/>
        </authorList>
    </citation>
    <scope>NUCLEOTIDE SEQUENCE [LARGE SCALE GENOMIC DNA]</scope>
    <source>
        <strain evidence="2 3">DSM 101478</strain>
    </source>
</reference>
<dbReference type="OrthoDB" id="1350400at2"/>
<feature type="transmembrane region" description="Helical" evidence="1">
    <location>
        <begin position="80"/>
        <end position="98"/>
    </location>
</feature>
<protein>
    <recommendedName>
        <fullName evidence="4">DUF4149 domain-containing protein</fullName>
    </recommendedName>
</protein>
<gene>
    <name evidence="2" type="ORF">C8D94_105113</name>
</gene>
<evidence type="ECO:0000313" key="2">
    <source>
        <dbReference type="EMBL" id="RDK84268.1"/>
    </source>
</evidence>
<comment type="caution">
    <text evidence="2">The sequence shown here is derived from an EMBL/GenBank/DDBJ whole genome shotgun (WGS) entry which is preliminary data.</text>
</comment>
<organism evidence="2 3">
    <name type="scientific">Marinirhabdus gelatinilytica</name>
    <dbReference type="NCBI Taxonomy" id="1703343"/>
    <lineage>
        <taxon>Bacteria</taxon>
        <taxon>Pseudomonadati</taxon>
        <taxon>Bacteroidota</taxon>
        <taxon>Flavobacteriia</taxon>
        <taxon>Flavobacteriales</taxon>
        <taxon>Flavobacteriaceae</taxon>
    </lineage>
</organism>
<feature type="transmembrane region" description="Helical" evidence="1">
    <location>
        <begin position="47"/>
        <end position="68"/>
    </location>
</feature>
<evidence type="ECO:0000313" key="3">
    <source>
        <dbReference type="Proteomes" id="UP000255317"/>
    </source>
</evidence>
<dbReference type="Proteomes" id="UP000255317">
    <property type="component" value="Unassembled WGS sequence"/>
</dbReference>
<keyword evidence="1" id="KW-0472">Membrane</keyword>
<keyword evidence="3" id="KW-1185">Reference proteome</keyword>
<accession>A0A370Q7A3</accession>
<feature type="transmembrane region" description="Helical" evidence="1">
    <location>
        <begin position="6"/>
        <end position="27"/>
    </location>
</feature>
<dbReference type="RefSeq" id="WP_115124431.1">
    <property type="nucleotide sequence ID" value="NZ_QRAO01000005.1"/>
</dbReference>
<dbReference type="AlphaFoldDB" id="A0A370Q7A3"/>
<feature type="transmembrane region" description="Helical" evidence="1">
    <location>
        <begin position="119"/>
        <end position="141"/>
    </location>
</feature>
<keyword evidence="1" id="KW-0812">Transmembrane</keyword>
<keyword evidence="1" id="KW-1133">Transmembrane helix</keyword>
<dbReference type="EMBL" id="QRAO01000005">
    <property type="protein sequence ID" value="RDK84268.1"/>
    <property type="molecule type" value="Genomic_DNA"/>
</dbReference>
<evidence type="ECO:0008006" key="4">
    <source>
        <dbReference type="Google" id="ProtNLM"/>
    </source>
</evidence>
<proteinExistence type="predicted"/>